<evidence type="ECO:0000256" key="1">
    <source>
        <dbReference type="SAM" id="MobiDB-lite"/>
    </source>
</evidence>
<proteinExistence type="predicted"/>
<feature type="compositionally biased region" description="Basic and acidic residues" evidence="1">
    <location>
        <begin position="56"/>
        <end position="65"/>
    </location>
</feature>
<dbReference type="AlphaFoldDB" id="A0A1I2HD48"/>
<gene>
    <name evidence="2" type="ORF">SAMN02787118_10528</name>
</gene>
<sequence length="202" mass="21867">MAPLHTRLHHIRADALDGDPAQTGGTRRFAAVSGRTVGSENLWMGQTPVAPSASSSDHHHGESETAIHGVSGHPESVFLDDSGPQPEEVRLRTAPGDYIFAPPFVPHREENPDPAEEAVVVTARSTQEAVVVNLPQLYGLQPGNPNRPAVDRERPRPEGADRVRRTGDRRVGRRGPHGVRTRRLHGAPVTTGRRRCRLSGAG</sequence>
<feature type="region of interest" description="Disordered" evidence="1">
    <location>
        <begin position="45"/>
        <end position="88"/>
    </location>
</feature>
<evidence type="ECO:0000313" key="2">
    <source>
        <dbReference type="EMBL" id="SFF26857.1"/>
    </source>
</evidence>
<dbReference type="InterPro" id="IPR014710">
    <property type="entry name" value="RmlC-like_jellyroll"/>
</dbReference>
<name>A0A1I2HD48_9ACTN</name>
<protein>
    <submittedName>
        <fullName evidence="2">Uncharacterized protein, RmlC-like cupin domain</fullName>
    </submittedName>
</protein>
<evidence type="ECO:0000313" key="3">
    <source>
        <dbReference type="Proteomes" id="UP000181942"/>
    </source>
</evidence>
<dbReference type="SUPFAM" id="SSF51182">
    <property type="entry name" value="RmlC-like cupins"/>
    <property type="match status" value="1"/>
</dbReference>
<reference evidence="2 3" key="1">
    <citation type="submission" date="2016-10" db="EMBL/GenBank/DDBJ databases">
        <authorList>
            <person name="de Groot N.N."/>
        </authorList>
    </citation>
    <scope>NUCLEOTIDE SEQUENCE [LARGE SCALE GENOMIC DNA]</scope>
    <source>
        <strain evidence="2 3">OK461</strain>
    </source>
</reference>
<feature type="region of interest" description="Disordered" evidence="1">
    <location>
        <begin position="139"/>
        <end position="202"/>
    </location>
</feature>
<feature type="compositionally biased region" description="Basic residues" evidence="1">
    <location>
        <begin position="171"/>
        <end position="185"/>
    </location>
</feature>
<dbReference type="Proteomes" id="UP000181942">
    <property type="component" value="Unassembled WGS sequence"/>
</dbReference>
<dbReference type="Gene3D" id="2.60.120.10">
    <property type="entry name" value="Jelly Rolls"/>
    <property type="match status" value="1"/>
</dbReference>
<accession>A0A1I2HD48</accession>
<organism evidence="2 3">
    <name type="scientific">Streptomyces mirabilis</name>
    <dbReference type="NCBI Taxonomy" id="68239"/>
    <lineage>
        <taxon>Bacteria</taxon>
        <taxon>Bacillati</taxon>
        <taxon>Actinomycetota</taxon>
        <taxon>Actinomycetes</taxon>
        <taxon>Kitasatosporales</taxon>
        <taxon>Streptomycetaceae</taxon>
        <taxon>Streptomyces</taxon>
    </lineage>
</organism>
<feature type="compositionally biased region" description="Basic residues" evidence="1">
    <location>
        <begin position="192"/>
        <end position="202"/>
    </location>
</feature>
<dbReference type="InterPro" id="IPR011051">
    <property type="entry name" value="RmlC_Cupin_sf"/>
</dbReference>
<dbReference type="EMBL" id="FONR01000005">
    <property type="protein sequence ID" value="SFF26857.1"/>
    <property type="molecule type" value="Genomic_DNA"/>
</dbReference>
<feature type="compositionally biased region" description="Basic and acidic residues" evidence="1">
    <location>
        <begin position="149"/>
        <end position="170"/>
    </location>
</feature>